<feature type="transmembrane region" description="Helical" evidence="7">
    <location>
        <begin position="244"/>
        <end position="266"/>
    </location>
</feature>
<feature type="non-terminal residue" evidence="9">
    <location>
        <position position="361"/>
    </location>
</feature>
<feature type="transmembrane region" description="Helical" evidence="7">
    <location>
        <begin position="286"/>
        <end position="307"/>
    </location>
</feature>
<keyword evidence="5 7" id="KW-1133">Transmembrane helix</keyword>
<feature type="transmembrane region" description="Helical" evidence="7">
    <location>
        <begin position="39"/>
        <end position="63"/>
    </location>
</feature>
<feature type="transmembrane region" description="Helical" evidence="7">
    <location>
        <begin position="75"/>
        <end position="97"/>
    </location>
</feature>
<sequence>MSVIGWIRGAGVAARGRLWRTEKEEDSGGRSREEGTGSFLVLLASQLLGTTAFMFVVPFMPLYVQALGVEDVGHAAAWAGVINGASGATMALVAPLWGRLSDRMGRKLMLLRATFAAVVVVGSMAFVTGPWQLLVLRLLQGTLTGTVPAATSLVAATAPAEKAGWRLGALQTVIFVAAGVGPALGGISADAAGLRTSFFVASALLAVSATLVLFGVSEKKPVIEAAEDGGEEVAARRSPLPYKLLLPGLLTLCVVHVSITSASVALPGFVGTLAGAADRVASQAGWIIGTAALVASLGSLLGGRLAARFGARRVMVVSLALAGLAALPQALAESVPQIWALRLLASLFIGCAIPVANLAIK</sequence>
<proteinExistence type="predicted"/>
<dbReference type="GO" id="GO:0005886">
    <property type="term" value="C:plasma membrane"/>
    <property type="evidence" value="ECO:0007669"/>
    <property type="project" value="UniProtKB-SubCell"/>
</dbReference>
<keyword evidence="4 7" id="KW-0812">Transmembrane</keyword>
<protein>
    <submittedName>
        <fullName evidence="9">Uncharacterized MFS-type transporter</fullName>
    </submittedName>
</protein>
<comment type="subcellular location">
    <subcellularLocation>
        <location evidence="1">Cell membrane</location>
        <topology evidence="1">Multi-pass membrane protein</topology>
    </subcellularLocation>
</comment>
<dbReference type="Pfam" id="PF00083">
    <property type="entry name" value="Sugar_tr"/>
    <property type="match status" value="1"/>
</dbReference>
<dbReference type="PANTHER" id="PTHR43414:SF6">
    <property type="entry name" value="MULTIDRUG RESISTANCE PROTEIN MDTG"/>
    <property type="match status" value="1"/>
</dbReference>
<name>A0A6J4S201_9ACTN</name>
<dbReference type="InterPro" id="IPR005828">
    <property type="entry name" value="MFS_sugar_transport-like"/>
</dbReference>
<dbReference type="InterPro" id="IPR011701">
    <property type="entry name" value="MFS"/>
</dbReference>
<dbReference type="SUPFAM" id="SSF103473">
    <property type="entry name" value="MFS general substrate transporter"/>
    <property type="match status" value="1"/>
</dbReference>
<dbReference type="InterPro" id="IPR020846">
    <property type="entry name" value="MFS_dom"/>
</dbReference>
<keyword evidence="2" id="KW-0813">Transport</keyword>
<evidence type="ECO:0000256" key="1">
    <source>
        <dbReference type="ARBA" id="ARBA00004651"/>
    </source>
</evidence>
<feature type="transmembrane region" description="Helical" evidence="7">
    <location>
        <begin position="109"/>
        <end position="128"/>
    </location>
</feature>
<dbReference type="PANTHER" id="PTHR43414">
    <property type="entry name" value="MULTIDRUG RESISTANCE PROTEIN MDTG"/>
    <property type="match status" value="1"/>
</dbReference>
<feature type="transmembrane region" description="Helical" evidence="7">
    <location>
        <begin position="338"/>
        <end position="360"/>
    </location>
</feature>
<feature type="transmembrane region" description="Helical" evidence="7">
    <location>
        <begin position="314"/>
        <end position="332"/>
    </location>
</feature>
<dbReference type="AlphaFoldDB" id="A0A6J4S201"/>
<dbReference type="Gene3D" id="1.20.1250.20">
    <property type="entry name" value="MFS general substrate transporter like domains"/>
    <property type="match status" value="2"/>
</dbReference>
<dbReference type="InterPro" id="IPR036259">
    <property type="entry name" value="MFS_trans_sf"/>
</dbReference>
<evidence type="ECO:0000313" key="9">
    <source>
        <dbReference type="EMBL" id="CAA9487606.1"/>
    </source>
</evidence>
<feature type="transmembrane region" description="Helical" evidence="7">
    <location>
        <begin position="134"/>
        <end position="155"/>
    </location>
</feature>
<organism evidence="9">
    <name type="scientific">uncultured Rubrobacteraceae bacterium</name>
    <dbReference type="NCBI Taxonomy" id="349277"/>
    <lineage>
        <taxon>Bacteria</taxon>
        <taxon>Bacillati</taxon>
        <taxon>Actinomycetota</taxon>
        <taxon>Rubrobacteria</taxon>
        <taxon>Rubrobacterales</taxon>
        <taxon>Rubrobacteraceae</taxon>
        <taxon>environmental samples</taxon>
    </lineage>
</organism>
<evidence type="ECO:0000256" key="3">
    <source>
        <dbReference type="ARBA" id="ARBA00022475"/>
    </source>
</evidence>
<evidence type="ECO:0000256" key="6">
    <source>
        <dbReference type="ARBA" id="ARBA00023136"/>
    </source>
</evidence>
<dbReference type="Pfam" id="PF07690">
    <property type="entry name" value="MFS_1"/>
    <property type="match status" value="1"/>
</dbReference>
<dbReference type="EMBL" id="CADCVK010000292">
    <property type="protein sequence ID" value="CAA9487606.1"/>
    <property type="molecule type" value="Genomic_DNA"/>
</dbReference>
<keyword evidence="6 7" id="KW-0472">Membrane</keyword>
<evidence type="ECO:0000256" key="5">
    <source>
        <dbReference type="ARBA" id="ARBA00022989"/>
    </source>
</evidence>
<feature type="transmembrane region" description="Helical" evidence="7">
    <location>
        <begin position="167"/>
        <end position="185"/>
    </location>
</feature>
<feature type="transmembrane region" description="Helical" evidence="7">
    <location>
        <begin position="197"/>
        <end position="216"/>
    </location>
</feature>
<evidence type="ECO:0000256" key="2">
    <source>
        <dbReference type="ARBA" id="ARBA00022448"/>
    </source>
</evidence>
<feature type="domain" description="Major facilitator superfamily (MFS) profile" evidence="8">
    <location>
        <begin position="38"/>
        <end position="361"/>
    </location>
</feature>
<gene>
    <name evidence="9" type="ORF">AVDCRST_MAG12-1898</name>
</gene>
<accession>A0A6J4S201</accession>
<reference evidence="9" key="1">
    <citation type="submission" date="2020-02" db="EMBL/GenBank/DDBJ databases">
        <authorList>
            <person name="Meier V. D."/>
        </authorList>
    </citation>
    <scope>NUCLEOTIDE SEQUENCE</scope>
    <source>
        <strain evidence="9">AVDCRST_MAG12</strain>
    </source>
</reference>
<evidence type="ECO:0000259" key="8">
    <source>
        <dbReference type="PROSITE" id="PS50850"/>
    </source>
</evidence>
<evidence type="ECO:0000256" key="4">
    <source>
        <dbReference type="ARBA" id="ARBA00022692"/>
    </source>
</evidence>
<evidence type="ECO:0000256" key="7">
    <source>
        <dbReference type="SAM" id="Phobius"/>
    </source>
</evidence>
<keyword evidence="3" id="KW-1003">Cell membrane</keyword>
<dbReference type="PROSITE" id="PS50850">
    <property type="entry name" value="MFS"/>
    <property type="match status" value="1"/>
</dbReference>
<dbReference type="GO" id="GO:0022857">
    <property type="term" value="F:transmembrane transporter activity"/>
    <property type="evidence" value="ECO:0007669"/>
    <property type="project" value="InterPro"/>
</dbReference>